<evidence type="ECO:0000313" key="2">
    <source>
        <dbReference type="Proteomes" id="UP000236642"/>
    </source>
</evidence>
<reference evidence="2" key="1">
    <citation type="submission" date="2017-09" db="EMBL/GenBank/DDBJ databases">
        <title>Metaegenomics of thermophilic ammonia-oxidizing enrichment culture.</title>
        <authorList>
            <person name="Kato S."/>
            <person name="Suzuki K."/>
        </authorList>
    </citation>
    <scope>NUCLEOTIDE SEQUENCE [LARGE SCALE GENOMIC DNA]</scope>
</reference>
<dbReference type="EMBL" id="BEHY01000035">
    <property type="protein sequence ID" value="GBD09315.1"/>
    <property type="molecule type" value="Genomic_DNA"/>
</dbReference>
<evidence type="ECO:0000313" key="1">
    <source>
        <dbReference type="EMBL" id="GBD09315.1"/>
    </source>
</evidence>
<gene>
    <name evidence="1" type="ORF">HRbin22_01565</name>
</gene>
<comment type="caution">
    <text evidence="1">The sequence shown here is derived from an EMBL/GenBank/DDBJ whole genome shotgun (WGS) entry which is preliminary data.</text>
</comment>
<protein>
    <submittedName>
        <fullName evidence="1">Uncharacterized protein</fullName>
    </submittedName>
</protein>
<accession>A0A2H5Y790</accession>
<name>A0A2H5Y790_9CHLR</name>
<sequence>MHPEELRARLDQLENEVIVLKHVIRLILAAHRRNLPPFPGQRLDPETVRQVRREIQAQWDQEWHDLITSNSRSL</sequence>
<proteinExistence type="predicted"/>
<dbReference type="AlphaFoldDB" id="A0A2H5Y790"/>
<dbReference type="Proteomes" id="UP000236642">
    <property type="component" value="Unassembled WGS sequence"/>
</dbReference>
<organism evidence="1 2">
    <name type="scientific">Candidatus Thermoflexus japonica</name>
    <dbReference type="NCBI Taxonomy" id="2035417"/>
    <lineage>
        <taxon>Bacteria</taxon>
        <taxon>Bacillati</taxon>
        <taxon>Chloroflexota</taxon>
        <taxon>Thermoflexia</taxon>
        <taxon>Thermoflexales</taxon>
        <taxon>Thermoflexaceae</taxon>
        <taxon>Thermoflexus</taxon>
    </lineage>
</organism>